<dbReference type="Pfam" id="PF01145">
    <property type="entry name" value="Band_7"/>
    <property type="match status" value="1"/>
</dbReference>
<evidence type="ECO:0000313" key="3">
    <source>
        <dbReference type="Proteomes" id="UP001457282"/>
    </source>
</evidence>
<evidence type="ECO:0000259" key="1">
    <source>
        <dbReference type="Pfam" id="PF01145"/>
    </source>
</evidence>
<keyword evidence="3" id="KW-1185">Reference proteome</keyword>
<comment type="caution">
    <text evidence="2">The sequence shown here is derived from an EMBL/GenBank/DDBJ whole genome shotgun (WGS) entry which is preliminary data.</text>
</comment>
<proteinExistence type="predicted"/>
<reference evidence="2 3" key="1">
    <citation type="journal article" date="2023" name="G3 (Bethesda)">
        <title>A chromosome-length genome assembly and annotation of blackberry (Rubus argutus, cv. 'Hillquist').</title>
        <authorList>
            <person name="Bruna T."/>
            <person name="Aryal R."/>
            <person name="Dudchenko O."/>
            <person name="Sargent D.J."/>
            <person name="Mead D."/>
            <person name="Buti M."/>
            <person name="Cavallini A."/>
            <person name="Hytonen T."/>
            <person name="Andres J."/>
            <person name="Pham M."/>
            <person name="Weisz D."/>
            <person name="Mascagni F."/>
            <person name="Usai G."/>
            <person name="Natali L."/>
            <person name="Bassil N."/>
            <person name="Fernandez G.E."/>
            <person name="Lomsadze A."/>
            <person name="Armour M."/>
            <person name="Olukolu B."/>
            <person name="Poorten T."/>
            <person name="Britton C."/>
            <person name="Davik J."/>
            <person name="Ashrafi H."/>
            <person name="Aiden E.L."/>
            <person name="Borodovsky M."/>
            <person name="Worthington M."/>
        </authorList>
    </citation>
    <scope>NUCLEOTIDE SEQUENCE [LARGE SCALE GENOMIC DNA]</scope>
    <source>
        <strain evidence="2">PI 553951</strain>
    </source>
</reference>
<protein>
    <recommendedName>
        <fullName evidence="1">Band 7 domain-containing protein</fullName>
    </recommendedName>
</protein>
<sequence length="162" mass="18531">MNNLFKLNSLNALRSLRHVSHSQSASLRRLTTCSSLIRKHSIASSPHNLLIARNFRSDSRNNEITPPFNWGIQIVPESIAFVIERFGKYHAILHSGIHFLVPFIDEIAFAHSLKEEVFNVPNQSAVTQMKLLDDYMIHQQKNKNKNLSILMPLLDDNLKMSS</sequence>
<dbReference type="GO" id="GO:0005739">
    <property type="term" value="C:mitochondrion"/>
    <property type="evidence" value="ECO:0007669"/>
    <property type="project" value="TreeGrafter"/>
</dbReference>
<dbReference type="GO" id="GO:0007005">
    <property type="term" value="P:mitochondrion organization"/>
    <property type="evidence" value="ECO:0007669"/>
    <property type="project" value="TreeGrafter"/>
</dbReference>
<gene>
    <name evidence="2" type="ORF">M0R45_038386</name>
</gene>
<name>A0AAW1W6I1_RUBAR</name>
<dbReference type="PANTHER" id="PTHR43327:SF10">
    <property type="entry name" value="STOMATIN-LIKE PROTEIN 2, MITOCHONDRIAL"/>
    <property type="match status" value="1"/>
</dbReference>
<accession>A0AAW1W6I1</accession>
<dbReference type="InterPro" id="IPR050710">
    <property type="entry name" value="Band7/mec-2_domain"/>
</dbReference>
<dbReference type="AlphaFoldDB" id="A0AAW1W6I1"/>
<organism evidence="2 3">
    <name type="scientific">Rubus argutus</name>
    <name type="common">Southern blackberry</name>
    <dbReference type="NCBI Taxonomy" id="59490"/>
    <lineage>
        <taxon>Eukaryota</taxon>
        <taxon>Viridiplantae</taxon>
        <taxon>Streptophyta</taxon>
        <taxon>Embryophyta</taxon>
        <taxon>Tracheophyta</taxon>
        <taxon>Spermatophyta</taxon>
        <taxon>Magnoliopsida</taxon>
        <taxon>eudicotyledons</taxon>
        <taxon>Gunneridae</taxon>
        <taxon>Pentapetalae</taxon>
        <taxon>rosids</taxon>
        <taxon>fabids</taxon>
        <taxon>Rosales</taxon>
        <taxon>Rosaceae</taxon>
        <taxon>Rosoideae</taxon>
        <taxon>Rosoideae incertae sedis</taxon>
        <taxon>Rubus</taxon>
    </lineage>
</organism>
<feature type="domain" description="Band 7" evidence="1">
    <location>
        <begin position="74"/>
        <end position="128"/>
    </location>
</feature>
<dbReference type="PANTHER" id="PTHR43327">
    <property type="entry name" value="STOMATIN-LIKE PROTEIN 2, MITOCHONDRIAL"/>
    <property type="match status" value="1"/>
</dbReference>
<dbReference type="EMBL" id="JBEDUW010000007">
    <property type="protein sequence ID" value="KAK9914617.1"/>
    <property type="molecule type" value="Genomic_DNA"/>
</dbReference>
<dbReference type="InterPro" id="IPR001107">
    <property type="entry name" value="Band_7"/>
</dbReference>
<evidence type="ECO:0000313" key="2">
    <source>
        <dbReference type="EMBL" id="KAK9914617.1"/>
    </source>
</evidence>
<dbReference type="Proteomes" id="UP001457282">
    <property type="component" value="Unassembled WGS sequence"/>
</dbReference>